<dbReference type="GO" id="GO:0051607">
    <property type="term" value="P:defense response to virus"/>
    <property type="evidence" value="ECO:0007669"/>
    <property type="project" value="UniProtKB-ARBA"/>
</dbReference>
<dbReference type="InterPro" id="IPR032675">
    <property type="entry name" value="LRR_dom_sf"/>
</dbReference>
<dbReference type="Gene3D" id="3.40.50.300">
    <property type="entry name" value="P-loop containing nucleotide triphosphate hydrolases"/>
    <property type="match status" value="1"/>
</dbReference>
<dbReference type="Gene3D" id="1.10.8.430">
    <property type="entry name" value="Helical domain of apoptotic protease-activating factors"/>
    <property type="match status" value="1"/>
</dbReference>
<dbReference type="FunFam" id="3.40.50.300:FF:001091">
    <property type="entry name" value="Probable disease resistance protein At1g61300"/>
    <property type="match status" value="1"/>
</dbReference>
<dbReference type="GO" id="GO:0043531">
    <property type="term" value="F:ADP binding"/>
    <property type="evidence" value="ECO:0007669"/>
    <property type="project" value="InterPro"/>
</dbReference>
<evidence type="ECO:0000256" key="6">
    <source>
        <dbReference type="ARBA" id="ARBA00022667"/>
    </source>
</evidence>
<evidence type="ECO:0000313" key="14">
    <source>
        <dbReference type="EMBL" id="KAK9051915.1"/>
    </source>
</evidence>
<dbReference type="GO" id="GO:0005524">
    <property type="term" value="F:ATP binding"/>
    <property type="evidence" value="ECO:0007669"/>
    <property type="project" value="UniProtKB-KW"/>
</dbReference>
<dbReference type="FunFam" id="1.10.10.10:FF:000322">
    <property type="entry name" value="Probable disease resistance protein At1g63360"/>
    <property type="match status" value="1"/>
</dbReference>
<reference evidence="14 15" key="1">
    <citation type="submission" date="2024-04" db="EMBL/GenBank/DDBJ databases">
        <title>The reference genome of an endangered Asteraceae, Deinandra increscens subsp. villosa, native to the Central Coast of California.</title>
        <authorList>
            <person name="Guilliams M."/>
            <person name="Hasenstab-Lehman K."/>
            <person name="Meyer R."/>
            <person name="Mcevoy S."/>
        </authorList>
    </citation>
    <scope>NUCLEOTIDE SEQUENCE [LARGE SCALE GENOMIC DNA]</scope>
    <source>
        <tissue evidence="14">Leaf</tissue>
    </source>
</reference>
<comment type="subcellular location">
    <subcellularLocation>
        <location evidence="2">Cytoplasm</location>
    </subcellularLocation>
</comment>
<keyword evidence="6" id="KW-0381">Hypersensitive response</keyword>
<evidence type="ECO:0000256" key="8">
    <source>
        <dbReference type="ARBA" id="ARBA00022741"/>
    </source>
</evidence>
<keyword evidence="4" id="KW-0963">Cytoplasm</keyword>
<comment type="similarity">
    <text evidence="3">Belongs to the disease resistance NB-LRR family.</text>
</comment>
<evidence type="ECO:0000256" key="10">
    <source>
        <dbReference type="ARBA" id="ARBA00022840"/>
    </source>
</evidence>
<gene>
    <name evidence="14" type="ORF">SSX86_028543</name>
</gene>
<feature type="domain" description="Disease resistance protein winged helix" evidence="12">
    <location>
        <begin position="432"/>
        <end position="501"/>
    </location>
</feature>
<evidence type="ECO:0000256" key="1">
    <source>
        <dbReference type="ARBA" id="ARBA00002074"/>
    </source>
</evidence>
<dbReference type="Gene3D" id="3.80.10.10">
    <property type="entry name" value="Ribonuclease Inhibitor"/>
    <property type="match status" value="1"/>
</dbReference>
<keyword evidence="10" id="KW-0067">ATP-binding</keyword>
<dbReference type="SUPFAM" id="SSF52540">
    <property type="entry name" value="P-loop containing nucleoside triphosphate hydrolases"/>
    <property type="match status" value="1"/>
</dbReference>
<dbReference type="AlphaFoldDB" id="A0AAP0GLG7"/>
<evidence type="ECO:0000259" key="12">
    <source>
        <dbReference type="Pfam" id="PF23559"/>
    </source>
</evidence>
<keyword evidence="15" id="KW-1185">Reference proteome</keyword>
<dbReference type="InterPro" id="IPR055414">
    <property type="entry name" value="LRR_R13L4/SHOC2-like"/>
</dbReference>
<dbReference type="PRINTS" id="PR00364">
    <property type="entry name" value="DISEASERSIST"/>
</dbReference>
<evidence type="ECO:0000256" key="9">
    <source>
        <dbReference type="ARBA" id="ARBA00022821"/>
    </source>
</evidence>
<dbReference type="PANTHER" id="PTHR23155">
    <property type="entry name" value="DISEASE RESISTANCE PROTEIN RP"/>
    <property type="match status" value="1"/>
</dbReference>
<dbReference type="InterPro" id="IPR042197">
    <property type="entry name" value="Apaf_helical"/>
</dbReference>
<dbReference type="SUPFAM" id="SSF52058">
    <property type="entry name" value="L domain-like"/>
    <property type="match status" value="1"/>
</dbReference>
<feature type="domain" description="NB-ARC" evidence="11">
    <location>
        <begin position="184"/>
        <end position="349"/>
    </location>
</feature>
<evidence type="ECO:0000259" key="11">
    <source>
        <dbReference type="Pfam" id="PF00931"/>
    </source>
</evidence>
<keyword evidence="8" id="KW-0547">Nucleotide-binding</keyword>
<sequence>MRDMMAHTGLELFMEKLKRMIYMKDNPLVRNHPSVLSERPQFQLLYEKLGSMIQTLFVENENNLHELDEIKNLKKRLKDVAEDAHDTVDLFVSDIILRSKRLPRRSDDSEGTLDLEDIMKSILSIKEEFISIRDDSKMDSSPKTDLKKTQYAAVAGISGTRNLARSKTVWHEITVGLDHDAALIRDRLVDDQKELNVVSIVGMGGLGKTTLATKLFNDRFVVYHFDLRAWVTVSQTYEKHDLLIQIMSSLGLELDTLQASYSRLREMLHKSLMGKRYLIVIDDIWSTKAWDDLKLFFPNENNRSRLLLTSRLKEVAYHARPDGFIHQLRYLTDEESWELLRKKVFHGNDCPEPLIKHGMQIAENCHGLPLALVLIAGILEKEVERKDSWQRIARSVTSYIFSDMNWHMETLALSINHLPPHVRDCFLYLGGFREDYMFNRRRLIWLWVAEGFIQETRNQSLEETAEEYLMELVDRNLVVVHNRNSNGAIKRFSVHDVLRELCLEIATKERFYLRIPETHNRFNHFEAAPYKKLRIFADKSVSITNALRIRSYLSFYSYPATSYRVIKFSHSWMILMVLDLWHTKLDNITSTIALLVHLRYLAIWYDGDFPSSICNLWSLQTLIIRRDTSLEHLVFPKTISNLVNLRHLKCDTDVWFPRIWKRMNLLTISKVMLSDGAKNFVRCVPSIKKLTCLVNPDMKYDFGSLKFLETLRIGNSDMDDNMYSIYMPRCQKTSICFPSILKKLTLEECHLPWSSMSGIQSLPHLEVLRLLRGAFVGSQWDAGEEPFRQLKFLQLQGLDIKQWEASSTNFPCLRQLVVQNCDYLKEIPIEIGYIPTLEHIIINTCQNSLVDSVDKIQEEQYNEGNFDLKITVRKSWKYSWFPFPRNILRLKILILSRYMLHYPHIAPHHLEILGVQVNHPPIIPACQFTNSSRIQKGWRPNRRLFKRIL</sequence>
<evidence type="ECO:0000256" key="7">
    <source>
        <dbReference type="ARBA" id="ARBA00022737"/>
    </source>
</evidence>
<evidence type="ECO:0000313" key="15">
    <source>
        <dbReference type="Proteomes" id="UP001408789"/>
    </source>
</evidence>
<evidence type="ECO:0008006" key="16">
    <source>
        <dbReference type="Google" id="ProtNLM"/>
    </source>
</evidence>
<comment type="function">
    <text evidence="1">Confers resistance to late blight (Phytophthora infestans) races carrying the avirulence gene Avr1. Resistance proteins guard the plant against pathogens that contain an appropriate avirulence protein via an indirect interaction with this avirulence protein. That triggers a defense system including the hypersensitive response, which restricts the pathogen growth.</text>
</comment>
<dbReference type="InterPro" id="IPR027417">
    <property type="entry name" value="P-loop_NTPase"/>
</dbReference>
<accession>A0AAP0GLG7</accession>
<keyword evidence="5" id="KW-0433">Leucine-rich repeat</keyword>
<evidence type="ECO:0000256" key="3">
    <source>
        <dbReference type="ARBA" id="ARBA00008894"/>
    </source>
</evidence>
<dbReference type="Gene3D" id="1.20.5.4130">
    <property type="match status" value="1"/>
</dbReference>
<dbReference type="Gene3D" id="1.10.10.10">
    <property type="entry name" value="Winged helix-like DNA-binding domain superfamily/Winged helix DNA-binding domain"/>
    <property type="match status" value="1"/>
</dbReference>
<name>A0AAP0GLG7_9ASTR</name>
<feature type="domain" description="Disease resistance R13L4/SHOC-2-like LRR" evidence="13">
    <location>
        <begin position="569"/>
        <end position="693"/>
    </location>
</feature>
<dbReference type="InterPro" id="IPR036388">
    <property type="entry name" value="WH-like_DNA-bd_sf"/>
</dbReference>
<protein>
    <recommendedName>
        <fullName evidence="16">NB-ARC domain-containing protein</fullName>
    </recommendedName>
</protein>
<dbReference type="GO" id="GO:0009626">
    <property type="term" value="P:plant-type hypersensitive response"/>
    <property type="evidence" value="ECO:0007669"/>
    <property type="project" value="UniProtKB-KW"/>
</dbReference>
<evidence type="ECO:0000256" key="4">
    <source>
        <dbReference type="ARBA" id="ARBA00022490"/>
    </source>
</evidence>
<evidence type="ECO:0000256" key="2">
    <source>
        <dbReference type="ARBA" id="ARBA00004496"/>
    </source>
</evidence>
<evidence type="ECO:0000256" key="5">
    <source>
        <dbReference type="ARBA" id="ARBA00022614"/>
    </source>
</evidence>
<dbReference type="Pfam" id="PF00931">
    <property type="entry name" value="NB-ARC"/>
    <property type="match status" value="1"/>
</dbReference>
<organism evidence="14 15">
    <name type="scientific">Deinandra increscens subsp. villosa</name>
    <dbReference type="NCBI Taxonomy" id="3103831"/>
    <lineage>
        <taxon>Eukaryota</taxon>
        <taxon>Viridiplantae</taxon>
        <taxon>Streptophyta</taxon>
        <taxon>Embryophyta</taxon>
        <taxon>Tracheophyta</taxon>
        <taxon>Spermatophyta</taxon>
        <taxon>Magnoliopsida</taxon>
        <taxon>eudicotyledons</taxon>
        <taxon>Gunneridae</taxon>
        <taxon>Pentapetalae</taxon>
        <taxon>asterids</taxon>
        <taxon>campanulids</taxon>
        <taxon>Asterales</taxon>
        <taxon>Asteraceae</taxon>
        <taxon>Asteroideae</taxon>
        <taxon>Heliantheae alliance</taxon>
        <taxon>Madieae</taxon>
        <taxon>Madiinae</taxon>
        <taxon>Deinandra</taxon>
    </lineage>
</organism>
<keyword evidence="9" id="KW-0611">Plant defense</keyword>
<evidence type="ECO:0000259" key="13">
    <source>
        <dbReference type="Pfam" id="PF23598"/>
    </source>
</evidence>
<dbReference type="InterPro" id="IPR044974">
    <property type="entry name" value="Disease_R_plants"/>
</dbReference>
<dbReference type="InterPro" id="IPR002182">
    <property type="entry name" value="NB-ARC"/>
</dbReference>
<dbReference type="InterPro" id="IPR058922">
    <property type="entry name" value="WHD_DRP"/>
</dbReference>
<comment type="caution">
    <text evidence="14">The sequence shown here is derived from an EMBL/GenBank/DDBJ whole genome shotgun (WGS) entry which is preliminary data.</text>
</comment>
<dbReference type="Proteomes" id="UP001408789">
    <property type="component" value="Unassembled WGS sequence"/>
</dbReference>
<dbReference type="PANTHER" id="PTHR23155:SF1152">
    <property type="entry name" value="AAA+ ATPASE DOMAIN-CONTAINING PROTEIN"/>
    <property type="match status" value="1"/>
</dbReference>
<keyword evidence="7" id="KW-0677">Repeat</keyword>
<proteinExistence type="inferred from homology"/>
<dbReference type="Pfam" id="PF23559">
    <property type="entry name" value="WHD_DRP"/>
    <property type="match status" value="1"/>
</dbReference>
<dbReference type="EMBL" id="JBCNJP010000027">
    <property type="protein sequence ID" value="KAK9051915.1"/>
    <property type="molecule type" value="Genomic_DNA"/>
</dbReference>
<dbReference type="Pfam" id="PF23598">
    <property type="entry name" value="LRR_14"/>
    <property type="match status" value="1"/>
</dbReference>